<keyword evidence="3" id="KW-0472">Membrane</keyword>
<dbReference type="Pfam" id="PF25989">
    <property type="entry name" value="YknX_C"/>
    <property type="match status" value="1"/>
</dbReference>
<dbReference type="InterPro" id="IPR058637">
    <property type="entry name" value="YknX-like_C"/>
</dbReference>
<organism evidence="6 7">
    <name type="scientific">Arenicella chitinivorans</name>
    <dbReference type="NCBI Taxonomy" id="1329800"/>
    <lineage>
        <taxon>Bacteria</taxon>
        <taxon>Pseudomonadati</taxon>
        <taxon>Pseudomonadota</taxon>
        <taxon>Gammaproteobacteria</taxon>
        <taxon>Arenicellales</taxon>
        <taxon>Arenicellaceae</taxon>
        <taxon>Arenicella</taxon>
    </lineage>
</organism>
<name>A0A918VRW6_9GAMM</name>
<gene>
    <name evidence="6" type="ORF">GCM10008090_29420</name>
</gene>
<proteinExistence type="inferred from homology"/>
<evidence type="ECO:0000313" key="6">
    <source>
        <dbReference type="EMBL" id="GHA17831.1"/>
    </source>
</evidence>
<dbReference type="EMBL" id="BMXA01000006">
    <property type="protein sequence ID" value="GHA17831.1"/>
    <property type="molecule type" value="Genomic_DNA"/>
</dbReference>
<dbReference type="Gene3D" id="1.10.287.470">
    <property type="entry name" value="Helix hairpin bin"/>
    <property type="match status" value="1"/>
</dbReference>
<keyword evidence="3" id="KW-0812">Transmembrane</keyword>
<evidence type="ECO:0000313" key="7">
    <source>
        <dbReference type="Proteomes" id="UP000614811"/>
    </source>
</evidence>
<keyword evidence="7" id="KW-1185">Reference proteome</keyword>
<dbReference type="Gene3D" id="2.40.30.170">
    <property type="match status" value="1"/>
</dbReference>
<protein>
    <submittedName>
        <fullName evidence="6">Hemolysin D</fullName>
    </submittedName>
</protein>
<keyword evidence="3" id="KW-1133">Transmembrane helix</keyword>
<dbReference type="GO" id="GO:0015562">
    <property type="term" value="F:efflux transmembrane transporter activity"/>
    <property type="evidence" value="ECO:0007669"/>
    <property type="project" value="TreeGrafter"/>
</dbReference>
<dbReference type="PANTHER" id="PTHR30469">
    <property type="entry name" value="MULTIDRUG RESISTANCE PROTEIN MDTA"/>
    <property type="match status" value="1"/>
</dbReference>
<feature type="domain" description="YknX-like C-terminal permuted SH3-like" evidence="5">
    <location>
        <begin position="316"/>
        <end position="382"/>
    </location>
</feature>
<dbReference type="Proteomes" id="UP000614811">
    <property type="component" value="Unassembled WGS sequence"/>
</dbReference>
<sequence>MDQSSIVETVIDDAEINKSASSKWHRWTMLLPACFLVLAVITVSTYHFKSVSADDGEQSAGQRSGPPPATVALATATKIQMAPHTVLPGTVVSVRDAVIAAETSGKILNIAQVGELVEAGASIAQIDATDAEQLVAQREAELARLESLLTYHTDYYKRVEAANNKLGVSEIGIAELKSNRDTAKADVARAEAALRTAEKALERTSITAPFPGSVVTQSIQQGEYAQVGSSVARLVDTVNLEVSAQVPAALVQPLAPGTMLEVTGMGKTFLAPLRTIVPVGDEVSRTMELRVVLTDSGLLVGSPVRVSLPSAQAKEVVAIPRDAVILRTSAQYVYVVEEGVASRRDVELGYAQGDMVEVVGNVSLGDQVVIRGGERLRDGQAVVPDDLMSVSGDLAATVER</sequence>
<comment type="caution">
    <text evidence="6">The sequence shown here is derived from an EMBL/GenBank/DDBJ whole genome shotgun (WGS) entry which is preliminary data.</text>
</comment>
<evidence type="ECO:0000256" key="2">
    <source>
        <dbReference type="SAM" id="Coils"/>
    </source>
</evidence>
<dbReference type="Gene3D" id="2.40.50.100">
    <property type="match status" value="1"/>
</dbReference>
<keyword evidence="2" id="KW-0175">Coiled coil</keyword>
<feature type="coiled-coil region" evidence="2">
    <location>
        <begin position="173"/>
        <end position="207"/>
    </location>
</feature>
<dbReference type="NCBIfam" id="TIGR01730">
    <property type="entry name" value="RND_mfp"/>
    <property type="match status" value="1"/>
</dbReference>
<reference evidence="6" key="2">
    <citation type="submission" date="2020-09" db="EMBL/GenBank/DDBJ databases">
        <authorList>
            <person name="Sun Q."/>
            <person name="Kim S."/>
        </authorList>
    </citation>
    <scope>NUCLEOTIDE SEQUENCE</scope>
    <source>
        <strain evidence="6">KCTC 12711</strain>
    </source>
</reference>
<accession>A0A918VRW6</accession>
<evidence type="ECO:0000256" key="1">
    <source>
        <dbReference type="ARBA" id="ARBA00009477"/>
    </source>
</evidence>
<evidence type="ECO:0000259" key="5">
    <source>
        <dbReference type="Pfam" id="PF25989"/>
    </source>
</evidence>
<dbReference type="PANTHER" id="PTHR30469:SF15">
    <property type="entry name" value="HLYD FAMILY OF SECRETION PROTEINS"/>
    <property type="match status" value="1"/>
</dbReference>
<evidence type="ECO:0000259" key="4">
    <source>
        <dbReference type="Pfam" id="PF25917"/>
    </source>
</evidence>
<dbReference type="InterPro" id="IPR058625">
    <property type="entry name" value="MdtA-like_BSH"/>
</dbReference>
<dbReference type="GO" id="GO:1990281">
    <property type="term" value="C:efflux pump complex"/>
    <property type="evidence" value="ECO:0007669"/>
    <property type="project" value="TreeGrafter"/>
</dbReference>
<comment type="similarity">
    <text evidence="1">Belongs to the membrane fusion protein (MFP) (TC 8.A.1) family.</text>
</comment>
<dbReference type="SUPFAM" id="SSF111369">
    <property type="entry name" value="HlyD-like secretion proteins"/>
    <property type="match status" value="1"/>
</dbReference>
<dbReference type="Gene3D" id="2.40.420.20">
    <property type="match status" value="1"/>
</dbReference>
<dbReference type="Pfam" id="PF25917">
    <property type="entry name" value="BSH_RND"/>
    <property type="match status" value="1"/>
</dbReference>
<feature type="transmembrane region" description="Helical" evidence="3">
    <location>
        <begin position="27"/>
        <end position="48"/>
    </location>
</feature>
<evidence type="ECO:0000256" key="3">
    <source>
        <dbReference type="SAM" id="Phobius"/>
    </source>
</evidence>
<dbReference type="InterPro" id="IPR006143">
    <property type="entry name" value="RND_pump_MFP"/>
</dbReference>
<reference evidence="6" key="1">
    <citation type="journal article" date="2014" name="Int. J. Syst. Evol. Microbiol.">
        <title>Complete genome sequence of Corynebacterium casei LMG S-19264T (=DSM 44701T), isolated from a smear-ripened cheese.</title>
        <authorList>
            <consortium name="US DOE Joint Genome Institute (JGI-PGF)"/>
            <person name="Walter F."/>
            <person name="Albersmeier A."/>
            <person name="Kalinowski J."/>
            <person name="Ruckert C."/>
        </authorList>
    </citation>
    <scope>NUCLEOTIDE SEQUENCE</scope>
    <source>
        <strain evidence="6">KCTC 12711</strain>
    </source>
</reference>
<dbReference type="RefSeq" id="WP_189402465.1">
    <property type="nucleotide sequence ID" value="NZ_BMXA01000006.1"/>
</dbReference>
<feature type="domain" description="Multidrug resistance protein MdtA-like barrel-sandwich hybrid" evidence="4">
    <location>
        <begin position="97"/>
        <end position="235"/>
    </location>
</feature>
<dbReference type="AlphaFoldDB" id="A0A918VRW6"/>